<dbReference type="InterPro" id="IPR041492">
    <property type="entry name" value="HAD_2"/>
</dbReference>
<dbReference type="InterPro" id="IPR036412">
    <property type="entry name" value="HAD-like_sf"/>
</dbReference>
<dbReference type="EC" id="3.1.3.-" evidence="1"/>
<dbReference type="EMBL" id="MN990733">
    <property type="protein sequence ID" value="QIM10191.1"/>
    <property type="molecule type" value="Genomic_DNA"/>
</dbReference>
<dbReference type="Pfam" id="PF13419">
    <property type="entry name" value="HAD_2"/>
    <property type="match status" value="1"/>
</dbReference>
<dbReference type="InterPro" id="IPR050155">
    <property type="entry name" value="HAD-like_hydrolase_sf"/>
</dbReference>
<organism evidence="1">
    <name type="scientific">uncultured Prevotella sp</name>
    <dbReference type="NCBI Taxonomy" id="159272"/>
    <lineage>
        <taxon>Bacteria</taxon>
        <taxon>Pseudomonadati</taxon>
        <taxon>Bacteroidota</taxon>
        <taxon>Bacteroidia</taxon>
        <taxon>Bacteroidales</taxon>
        <taxon>Prevotellaceae</taxon>
        <taxon>Prevotella</taxon>
        <taxon>environmental samples</taxon>
    </lineage>
</organism>
<dbReference type="GO" id="GO:0004713">
    <property type="term" value="F:protein tyrosine kinase activity"/>
    <property type="evidence" value="ECO:0007669"/>
    <property type="project" value="TreeGrafter"/>
</dbReference>
<proteinExistence type="predicted"/>
<gene>
    <name evidence="1" type="ORF">Prevot485_2900</name>
</gene>
<name>A0A6G8F297_9BACT</name>
<dbReference type="SUPFAM" id="SSF56784">
    <property type="entry name" value="HAD-like"/>
    <property type="match status" value="1"/>
</dbReference>
<dbReference type="GO" id="GO:0016787">
    <property type="term" value="F:hydrolase activity"/>
    <property type="evidence" value="ECO:0007669"/>
    <property type="project" value="UniProtKB-KW"/>
</dbReference>
<reference evidence="1" key="1">
    <citation type="journal article" date="2020" name="J. ISSAAS">
        <title>Lactobacilli and other gastrointestinal microbiota of Peromyscus leucopus, reservoir host for agents of Lyme disease and other zoonoses in North America.</title>
        <authorList>
            <person name="Milovic A."/>
            <person name="Bassam K."/>
            <person name="Shao H."/>
            <person name="Chatzistamou I."/>
            <person name="Tufts D.M."/>
            <person name="Diuk-Wasser M."/>
            <person name="Barbour A.G."/>
        </authorList>
    </citation>
    <scope>NUCLEOTIDE SEQUENCE</scope>
    <source>
        <strain evidence="1">LL70</strain>
    </source>
</reference>
<keyword evidence="1" id="KW-0378">Hydrolase</keyword>
<dbReference type="AlphaFoldDB" id="A0A6G8F297"/>
<dbReference type="Gene3D" id="3.40.50.1000">
    <property type="entry name" value="HAD superfamily/HAD-like"/>
    <property type="match status" value="1"/>
</dbReference>
<dbReference type="PANTHER" id="PTHR43434:SF20">
    <property type="entry name" value="5'-NUCLEOTIDASE"/>
    <property type="match status" value="1"/>
</dbReference>
<dbReference type="InterPro" id="IPR023214">
    <property type="entry name" value="HAD_sf"/>
</dbReference>
<dbReference type="GO" id="GO:0005829">
    <property type="term" value="C:cytosol"/>
    <property type="evidence" value="ECO:0007669"/>
    <property type="project" value="TreeGrafter"/>
</dbReference>
<dbReference type="Gene3D" id="1.10.150.240">
    <property type="entry name" value="Putative phosphatase, domain 2"/>
    <property type="match status" value="1"/>
</dbReference>
<dbReference type="PANTHER" id="PTHR43434">
    <property type="entry name" value="PHOSPHOGLYCOLATE PHOSPHATASE"/>
    <property type="match status" value="1"/>
</dbReference>
<sequence>MKMMKYSILMLDLDGTLMDSGEGIMRCARHALGKMGVDVEDWRTLRFFVGPPLEDSFKEFYGFSDGKAHEAVMAYRERYFTVGRLEQKPYDGVMEFLAELKSMGVTLCLATSKMMSQSVFVTEHFGLAPYLDYIFARDNEGKLHTKADVIQSGLDTLGVKDKGQVLMVGDRKFDIVGARECGLDSAGVLWGYGDSEELEKAGATYICKDYAELLDIIR</sequence>
<dbReference type="InterPro" id="IPR023198">
    <property type="entry name" value="PGP-like_dom2"/>
</dbReference>
<accession>A0A6G8F297</accession>
<protein>
    <submittedName>
        <fullName evidence="1">Phosphoglycolate phosphatase</fullName>
        <ecNumber evidence="1">3.1.3.-</ecNumber>
    </submittedName>
</protein>
<evidence type="ECO:0000313" key="1">
    <source>
        <dbReference type="EMBL" id="QIM10191.1"/>
    </source>
</evidence>